<evidence type="ECO:0000256" key="1">
    <source>
        <dbReference type="ARBA" id="ARBA00023015"/>
    </source>
</evidence>
<organism evidence="4 5">
    <name type="scientific">Nicotiana tabacum</name>
    <name type="common">Common tobacco</name>
    <dbReference type="NCBI Taxonomy" id="4097"/>
    <lineage>
        <taxon>Eukaryota</taxon>
        <taxon>Viridiplantae</taxon>
        <taxon>Streptophyta</taxon>
        <taxon>Embryophyta</taxon>
        <taxon>Tracheophyta</taxon>
        <taxon>Spermatophyta</taxon>
        <taxon>Magnoliopsida</taxon>
        <taxon>eudicotyledons</taxon>
        <taxon>Gunneridae</taxon>
        <taxon>Pentapetalae</taxon>
        <taxon>asterids</taxon>
        <taxon>lamiids</taxon>
        <taxon>Solanales</taxon>
        <taxon>Solanaceae</taxon>
        <taxon>Nicotianoideae</taxon>
        <taxon>Nicotianeae</taxon>
        <taxon>Nicotiana</taxon>
    </lineage>
</organism>
<dbReference type="PaxDb" id="4097-A0A1S4BP73"/>
<sequence length="781" mass="87351">MQDLTPAIYEKEKKMSYREMSMDTIMEDDRDSFVSNTDAIIYAASDPNIPNSSNSTSVDDDHHHQISTAAGGGTDDLNIISSSASSTESKNNSNKQSDQEIRIFNVVFRPVSGASVVYLPSSFSSPTQPQNNLQPDYQLETQEDTAFRGFRSTFGPNNIPIAARDRSQSMLNRSITFSRNLYLMKMSEQMQVNHQMTTNGSYKMPVRRDAEGLMICFNNGIFAPSGKDRDFFQTQYITSTKKRNHLRNKESKQEAKLTPAIYPEEKMSVGNLSMDTFREDGESFVSNTDAIINGTSDISGLTLSLISDPNIPNSSNSSTSADDHLQQISTAAGGGGDMIVSGATSRIYNSIDFRAFSRNVNAACNNYSDKVAEEGSESSNRMRSRDGLELCLGLSIGSEAVNEELLVKILMACGEAVQRNNLNLADALVRLIREHAVSQFGPIKKVATYFAEALDQRIHGMNLEDIMEFSCYTDNLMQMRSHEIRPYLEFAYSTANRAILDAFANSSRVHIIDFSLNQGPQWLALMQDFALRPGGPPAFRLTGIGSPQPDNTNALRQLEWKLAEFADIFGVEFEFREIVVHSLADVDIAILDIRPSNYEQVAVNSIFELQHLLYTPGEVEKVLNSIKEMHPKIVTIIEEEANRSVFMDRFNDAWSYYSKMFDSLENSESIDQHNSGDSRLVHECLGQQINNMVACELGTERVETLSEWRVKMNSAGFNPVQLGPSTYLQATMILALFQNRDGYRVEQNDGCLTLSWHGRPLISTSVWQLNYAAESRLVSYV</sequence>
<dbReference type="STRING" id="4097.A0A1S4BP73"/>
<dbReference type="GO" id="GO:0006355">
    <property type="term" value="P:regulation of DNA-templated transcription"/>
    <property type="evidence" value="ECO:0000318"/>
    <property type="project" value="GO_Central"/>
</dbReference>
<dbReference type="GO" id="GO:0042538">
    <property type="term" value="P:hyperosmotic salinity response"/>
    <property type="evidence" value="ECO:0000318"/>
    <property type="project" value="GO_Central"/>
</dbReference>
<gene>
    <name evidence="5" type="primary">LOC107810430</name>
</gene>
<accession>A0A1S4BP73</accession>
<proteinExistence type="inferred from homology"/>
<dbReference type="GeneID" id="107810430"/>
<dbReference type="KEGG" id="nta:107810430"/>
<dbReference type="GO" id="GO:2000377">
    <property type="term" value="P:regulation of reactive oxygen species metabolic process"/>
    <property type="evidence" value="ECO:0000318"/>
    <property type="project" value="GO_Central"/>
</dbReference>
<evidence type="ECO:0000256" key="3">
    <source>
        <dbReference type="PROSITE-ProRule" id="PRU01191"/>
    </source>
</evidence>
<dbReference type="AlphaFoldDB" id="A0A1S4BP73"/>
<protein>
    <submittedName>
        <fullName evidence="5">DELLA protein RGL3-like</fullName>
    </submittedName>
</protein>
<evidence type="ECO:0000313" key="5">
    <source>
        <dbReference type="RefSeq" id="XP_016490697.2"/>
    </source>
</evidence>
<dbReference type="InterPro" id="IPR005202">
    <property type="entry name" value="TF_GRAS"/>
</dbReference>
<dbReference type="OrthoDB" id="1221201at2759"/>
<comment type="similarity">
    <text evidence="3">Belongs to the GRAS family.</text>
</comment>
<dbReference type="GO" id="GO:0009863">
    <property type="term" value="P:salicylic acid mediated signaling pathway"/>
    <property type="evidence" value="ECO:0000318"/>
    <property type="project" value="GO_Central"/>
</dbReference>
<reference evidence="4" key="1">
    <citation type="journal article" date="2014" name="Nat. Commun.">
        <title>The tobacco genome sequence and its comparison with those of tomato and potato.</title>
        <authorList>
            <person name="Sierro N."/>
            <person name="Battey J.N."/>
            <person name="Ouadi S."/>
            <person name="Bakaher N."/>
            <person name="Bovet L."/>
            <person name="Willig A."/>
            <person name="Goepfert S."/>
            <person name="Peitsch M.C."/>
            <person name="Ivanov N.V."/>
        </authorList>
    </citation>
    <scope>NUCLEOTIDE SEQUENCE [LARGE SCALE GENOMIC DNA]</scope>
</reference>
<dbReference type="GO" id="GO:2000033">
    <property type="term" value="P:regulation of seed dormancy process"/>
    <property type="evidence" value="ECO:0000318"/>
    <property type="project" value="GO_Central"/>
</dbReference>
<dbReference type="RefSeq" id="XP_016490697.2">
    <property type="nucleotide sequence ID" value="XM_016635211.2"/>
</dbReference>
<evidence type="ECO:0000313" key="4">
    <source>
        <dbReference type="Proteomes" id="UP000790787"/>
    </source>
</evidence>
<dbReference type="GO" id="GO:0009737">
    <property type="term" value="P:response to abscisic acid"/>
    <property type="evidence" value="ECO:0000318"/>
    <property type="project" value="GO_Central"/>
</dbReference>
<dbReference type="Proteomes" id="UP000790787">
    <property type="component" value="Chromosome 13"/>
</dbReference>
<dbReference type="GO" id="GO:0009723">
    <property type="term" value="P:response to ethylene"/>
    <property type="evidence" value="ECO:0000318"/>
    <property type="project" value="GO_Central"/>
</dbReference>
<dbReference type="OMA" id="NSIKEMH"/>
<evidence type="ECO:0000256" key="2">
    <source>
        <dbReference type="ARBA" id="ARBA00023163"/>
    </source>
</evidence>
<reference evidence="5" key="2">
    <citation type="submission" date="2025-08" db="UniProtKB">
        <authorList>
            <consortium name="RefSeq"/>
        </authorList>
    </citation>
    <scope>IDENTIFICATION</scope>
    <source>
        <tissue evidence="5">Leaf</tissue>
    </source>
</reference>
<dbReference type="GO" id="GO:0010187">
    <property type="term" value="P:negative regulation of seed germination"/>
    <property type="evidence" value="ECO:0000318"/>
    <property type="project" value="GO_Central"/>
</dbReference>
<keyword evidence="4" id="KW-1185">Reference proteome</keyword>
<dbReference type="GO" id="GO:0009867">
    <property type="term" value="P:jasmonic acid mediated signaling pathway"/>
    <property type="evidence" value="ECO:0000318"/>
    <property type="project" value="GO_Central"/>
</dbReference>
<dbReference type="Pfam" id="PF03514">
    <property type="entry name" value="GRAS"/>
    <property type="match status" value="1"/>
</dbReference>
<dbReference type="PROSITE" id="PS50985">
    <property type="entry name" value="GRAS"/>
    <property type="match status" value="1"/>
</dbReference>
<comment type="caution">
    <text evidence="3">Lacks conserved residue(s) required for the propagation of feature annotation.</text>
</comment>
<dbReference type="GO" id="GO:0003700">
    <property type="term" value="F:DNA-binding transcription factor activity"/>
    <property type="evidence" value="ECO:0000318"/>
    <property type="project" value="GO_Central"/>
</dbReference>
<keyword evidence="1" id="KW-0805">Transcription regulation</keyword>
<dbReference type="RefSeq" id="XP_016490697.1">
    <property type="nucleotide sequence ID" value="XM_016635211.1"/>
</dbReference>
<keyword evidence="2" id="KW-0804">Transcription</keyword>
<dbReference type="GO" id="GO:0009938">
    <property type="term" value="P:negative regulation of gibberellic acid mediated signaling pathway"/>
    <property type="evidence" value="ECO:0000318"/>
    <property type="project" value="GO_Central"/>
</dbReference>
<dbReference type="PANTHER" id="PTHR31636">
    <property type="entry name" value="OSJNBA0084A10.13 PROTEIN-RELATED"/>
    <property type="match status" value="1"/>
</dbReference>
<name>A0A1S4BP73_TOBAC</name>
<dbReference type="GO" id="GO:0005634">
    <property type="term" value="C:nucleus"/>
    <property type="evidence" value="ECO:0000318"/>
    <property type="project" value="GO_Central"/>
</dbReference>
<dbReference type="GO" id="GO:0043565">
    <property type="term" value="F:sequence-specific DNA binding"/>
    <property type="evidence" value="ECO:0000318"/>
    <property type="project" value="GO_Central"/>
</dbReference>
<dbReference type="SMR" id="A0A1S4BP73"/>